<evidence type="ECO:0000313" key="1">
    <source>
        <dbReference type="EMBL" id="RZC64521.1"/>
    </source>
</evidence>
<dbReference type="Gramene" id="RZC64521">
    <property type="protein sequence ID" value="RZC64521"/>
    <property type="gene ID" value="C5167_008211"/>
</dbReference>
<sequence>MSDVKKNRIMNMDFVVKNGFDGVVVKNGGAVLLLVVVLLLAVGEDGYLEYQMAEVREKMVLVELLDLYVRLQWFAERMELNALMRLMLNV</sequence>
<organism evidence="1 2">
    <name type="scientific">Papaver somniferum</name>
    <name type="common">Opium poppy</name>
    <dbReference type="NCBI Taxonomy" id="3469"/>
    <lineage>
        <taxon>Eukaryota</taxon>
        <taxon>Viridiplantae</taxon>
        <taxon>Streptophyta</taxon>
        <taxon>Embryophyta</taxon>
        <taxon>Tracheophyta</taxon>
        <taxon>Spermatophyta</taxon>
        <taxon>Magnoliopsida</taxon>
        <taxon>Ranunculales</taxon>
        <taxon>Papaveraceae</taxon>
        <taxon>Papaveroideae</taxon>
        <taxon>Papaver</taxon>
    </lineage>
</organism>
<name>A0A4Y7JX16_PAPSO</name>
<evidence type="ECO:0000313" key="2">
    <source>
        <dbReference type="Proteomes" id="UP000316621"/>
    </source>
</evidence>
<gene>
    <name evidence="1" type="ORF">C5167_008211</name>
</gene>
<dbReference type="AlphaFoldDB" id="A0A4Y7JX16"/>
<dbReference type="EMBL" id="CM010720">
    <property type="protein sequence ID" value="RZC64521.1"/>
    <property type="molecule type" value="Genomic_DNA"/>
</dbReference>
<proteinExistence type="predicted"/>
<reference evidence="1 2" key="1">
    <citation type="journal article" date="2018" name="Science">
        <title>The opium poppy genome and morphinan production.</title>
        <authorList>
            <person name="Guo L."/>
            <person name="Winzer T."/>
            <person name="Yang X."/>
            <person name="Li Y."/>
            <person name="Ning Z."/>
            <person name="He Z."/>
            <person name="Teodor R."/>
            <person name="Lu Y."/>
            <person name="Bowser T.A."/>
            <person name="Graham I.A."/>
            <person name="Ye K."/>
        </authorList>
    </citation>
    <scope>NUCLEOTIDE SEQUENCE [LARGE SCALE GENOMIC DNA]</scope>
    <source>
        <strain evidence="2">cv. HN1</strain>
        <tissue evidence="1">Leaves</tissue>
    </source>
</reference>
<protein>
    <submittedName>
        <fullName evidence="1">Uncharacterized protein</fullName>
    </submittedName>
</protein>
<keyword evidence="2" id="KW-1185">Reference proteome</keyword>
<dbReference type="Proteomes" id="UP000316621">
    <property type="component" value="Chromosome 6"/>
</dbReference>
<accession>A0A4Y7JX16</accession>